<dbReference type="EMBL" id="QRJE01000024">
    <property type="protein sequence ID" value="RHH09336.1"/>
    <property type="molecule type" value="Genomic_DNA"/>
</dbReference>
<sequence>MKNNVTFSTANYDYLYSCNHKECIPLHPILRRIIKLDEDGCLGSVPNDPELNGYSPEMIAYYLRKYDYLKARGIIASKDNVEFASLTASSIQEELENLSVLTFEVTDRCNLRCRYCAYGDLYEGYDERKGQDMDFGVAQKMLEYLYSIWENANPLSSVRTVAIGFYGGEPLMNFELIRQVVEYTSKHPLSGIVFKYNMTTNAMLLNKYQDFLQKHDFKLLISLDGTKEDDCHRITTNGKPSFEHVYRQVKVLKQTYPDYFQHSVVFNSVIHSKSNIERILDFFEKEFGRQTMFSELSNKSVVNKEVYDSMYRSVIGSIALSARQRELDEKLMYGSPTISSLTYYLHHLSNEVFKDYRTMFYGVKKLSLLPTGSCIPFSRKLFVTVTGKILACEHISHEFALGRVSEQGVKLNLEEIAQKYNEQYYSKITPVCKKCYMQKCCAQCMFYTGIQEQKVVCRNYKNYDSFAKYLATNLNYMEQNPWAYDRVMKEISLY</sequence>
<dbReference type="PROSITE" id="PS01305">
    <property type="entry name" value="MOAA_NIFB_PQQE"/>
    <property type="match status" value="1"/>
</dbReference>
<keyword evidence="5" id="KW-0408">Iron</keyword>
<dbReference type="SFLD" id="SFLDS00029">
    <property type="entry name" value="Radical_SAM"/>
    <property type="match status" value="1"/>
</dbReference>
<evidence type="ECO:0000256" key="3">
    <source>
        <dbReference type="ARBA" id="ARBA00022691"/>
    </source>
</evidence>
<evidence type="ECO:0000256" key="2">
    <source>
        <dbReference type="ARBA" id="ARBA00022485"/>
    </source>
</evidence>
<gene>
    <name evidence="10" type="ORF">DW228_15060</name>
    <name evidence="9" type="ORF">EC80_003150</name>
</gene>
<dbReference type="GO" id="GO:0016491">
    <property type="term" value="F:oxidoreductase activity"/>
    <property type="evidence" value="ECO:0007669"/>
    <property type="project" value="InterPro"/>
</dbReference>
<evidence type="ECO:0000313" key="11">
    <source>
        <dbReference type="Proteomes" id="UP000036847"/>
    </source>
</evidence>
<evidence type="ECO:0000259" key="8">
    <source>
        <dbReference type="Pfam" id="PF04055"/>
    </source>
</evidence>
<reference evidence="9" key="1">
    <citation type="book" date="2014" name="THE 24TH EUROPEAN CONGRESS OF CLINICAL MICROBIOLOGY AND INFECTIOUS DISEASES" publisher="ECCMID 2014" city="Barcelona, Spain">
        <title>Identification of resistance genes in three multidrug-resistant Bacteroides fragilis isolates by whole genome sequencing.</title>
        <editorList>
            <person name="Unknown"/>
            <person name="A."/>
        </editorList>
        <authorList>
            <person name="Sydenham T.V."/>
            <person name="Hasman H."/>
            <person name="Wang M."/>
            <person name="Soki J."/>
            <person name="Nagy E."/>
            <person name="Justesen U.S."/>
        </authorList>
    </citation>
    <scope>NUCLEOTIDE SEQUENCE</scope>
    <source>
        <strain evidence="9">DCMSKEJBY0001B</strain>
    </source>
</reference>
<dbReference type="Proteomes" id="UP000266644">
    <property type="component" value="Unassembled WGS sequence"/>
</dbReference>
<dbReference type="InterPro" id="IPR058240">
    <property type="entry name" value="rSAM_sf"/>
</dbReference>
<keyword evidence="2" id="KW-0004">4Fe-4S</keyword>
<dbReference type="AlphaFoldDB" id="A0A0I9RWM8"/>
<reference evidence="10 12" key="2">
    <citation type="submission" date="2018-08" db="EMBL/GenBank/DDBJ databases">
        <title>A genome reference for cultivated species of the human gut microbiota.</title>
        <authorList>
            <person name="Zou Y."/>
            <person name="Xue W."/>
            <person name="Luo G."/>
        </authorList>
    </citation>
    <scope>NUCLEOTIDE SEQUENCE [LARGE SCALE GENOMIC DNA]</scope>
    <source>
        <strain evidence="10 12">AM18-6</strain>
    </source>
</reference>
<comment type="cofactor">
    <cofactor evidence="1">
        <name>[4Fe-4S] cluster</name>
        <dbReference type="ChEBI" id="CHEBI:49883"/>
    </cofactor>
</comment>
<dbReference type="SFLD" id="SFLDG01067">
    <property type="entry name" value="SPASM/twitch_domain_containing"/>
    <property type="match status" value="1"/>
</dbReference>
<dbReference type="GO" id="GO:0051539">
    <property type="term" value="F:4 iron, 4 sulfur cluster binding"/>
    <property type="evidence" value="ECO:0007669"/>
    <property type="project" value="UniProtKB-KW"/>
</dbReference>
<dbReference type="GO" id="GO:0046872">
    <property type="term" value="F:metal ion binding"/>
    <property type="evidence" value="ECO:0007669"/>
    <property type="project" value="UniProtKB-KW"/>
</dbReference>
<organism evidence="10 12">
    <name type="scientific">Bacteroides fragilis</name>
    <dbReference type="NCBI Taxonomy" id="817"/>
    <lineage>
        <taxon>Bacteria</taxon>
        <taxon>Pseudomonadati</taxon>
        <taxon>Bacteroidota</taxon>
        <taxon>Bacteroidia</taxon>
        <taxon>Bacteroidales</taxon>
        <taxon>Bacteroidaceae</taxon>
        <taxon>Bacteroides</taxon>
    </lineage>
</organism>
<dbReference type="InterPro" id="IPR000385">
    <property type="entry name" value="MoaA_NifB_PqqE_Fe-S-bd_CS"/>
</dbReference>
<dbReference type="PANTHER" id="PTHR43273:SF3">
    <property type="entry name" value="ANAEROBIC SULFATASE-MATURATING ENZYME HOMOLOG ASLB-RELATED"/>
    <property type="match status" value="1"/>
</dbReference>
<dbReference type="Pfam" id="PF04055">
    <property type="entry name" value="Radical_SAM"/>
    <property type="match status" value="1"/>
</dbReference>
<dbReference type="InterPro" id="IPR026407">
    <property type="entry name" value="SAM_GG-Bacter"/>
</dbReference>
<evidence type="ECO:0000313" key="9">
    <source>
        <dbReference type="EMBL" id="QCQ43924.1"/>
    </source>
</evidence>
<evidence type="ECO:0000256" key="1">
    <source>
        <dbReference type="ARBA" id="ARBA00001966"/>
    </source>
</evidence>
<evidence type="ECO:0000313" key="12">
    <source>
        <dbReference type="Proteomes" id="UP000266644"/>
    </source>
</evidence>
<dbReference type="InterPro" id="IPR007197">
    <property type="entry name" value="rSAM"/>
</dbReference>
<dbReference type="InterPro" id="IPR013785">
    <property type="entry name" value="Aldolase_TIM"/>
</dbReference>
<dbReference type="NCBIfam" id="TIGR04148">
    <property type="entry name" value="GG_samocin_CFB"/>
    <property type="match status" value="1"/>
</dbReference>
<dbReference type="EMBL" id="CP036546">
    <property type="protein sequence ID" value="QCQ43924.1"/>
    <property type="molecule type" value="Genomic_DNA"/>
</dbReference>
<dbReference type="SUPFAM" id="SSF102114">
    <property type="entry name" value="Radical SAM enzymes"/>
    <property type="match status" value="1"/>
</dbReference>
<dbReference type="PANTHER" id="PTHR43273">
    <property type="entry name" value="ANAEROBIC SULFATASE-MATURATING ENZYME HOMOLOG ASLB-RELATED"/>
    <property type="match status" value="1"/>
</dbReference>
<evidence type="ECO:0000256" key="6">
    <source>
        <dbReference type="ARBA" id="ARBA00023014"/>
    </source>
</evidence>
<feature type="domain" description="Radical SAM core" evidence="8">
    <location>
        <begin position="104"/>
        <end position="284"/>
    </location>
</feature>
<dbReference type="Proteomes" id="UP000036847">
    <property type="component" value="Chromosome"/>
</dbReference>
<dbReference type="SFLD" id="SFLDG01384">
    <property type="entry name" value="thioether_bond_formation_requi"/>
    <property type="match status" value="1"/>
</dbReference>
<reference evidence="9 11" key="3">
    <citation type="submission" date="2019-03" db="EMBL/GenBank/DDBJ databases">
        <title>Complete genome assembly of MDR B. fragilis.</title>
        <authorList>
            <person name="Sydenham T.V."/>
            <person name="Hasman H."/>
            <person name="Justesen U.S."/>
        </authorList>
    </citation>
    <scope>NUCLEOTIDE SEQUENCE [LARGE SCALE GENOMIC DNA]</scope>
    <source>
        <strain evidence="9 11">DCMSKEJBY0001B</strain>
    </source>
</reference>
<comment type="similarity">
    <text evidence="7">Belongs to the radical SAM superfamily. Anaerobic sulfatase-maturating enzyme family.</text>
</comment>
<keyword evidence="6" id="KW-0411">Iron-sulfur</keyword>
<dbReference type="SFLD" id="SFLDG01386">
    <property type="entry name" value="main_SPASM_domain-containing"/>
    <property type="match status" value="1"/>
</dbReference>
<dbReference type="RefSeq" id="WP_005811704.1">
    <property type="nucleotide sequence ID" value="NZ_CABJEQ010000020.1"/>
</dbReference>
<evidence type="ECO:0000313" key="10">
    <source>
        <dbReference type="EMBL" id="RHH09336.1"/>
    </source>
</evidence>
<evidence type="ECO:0000256" key="4">
    <source>
        <dbReference type="ARBA" id="ARBA00022723"/>
    </source>
</evidence>
<evidence type="ECO:0000256" key="7">
    <source>
        <dbReference type="ARBA" id="ARBA00023601"/>
    </source>
</evidence>
<dbReference type="CDD" id="cd01335">
    <property type="entry name" value="Radical_SAM"/>
    <property type="match status" value="1"/>
</dbReference>
<proteinExistence type="inferred from homology"/>
<accession>A0A0I9RWM8</accession>
<evidence type="ECO:0000256" key="5">
    <source>
        <dbReference type="ARBA" id="ARBA00023004"/>
    </source>
</evidence>
<name>A0A0I9RWM8_BACFG</name>
<protein>
    <submittedName>
        <fullName evidence="10">Radical SAM peptide maturase</fullName>
    </submittedName>
</protein>
<dbReference type="OrthoDB" id="9763993at2"/>
<dbReference type="InterPro" id="IPR023867">
    <property type="entry name" value="Sulphatase_maturase_rSAM"/>
</dbReference>
<dbReference type="Gene3D" id="3.20.20.70">
    <property type="entry name" value="Aldolase class I"/>
    <property type="match status" value="1"/>
</dbReference>
<keyword evidence="4" id="KW-0479">Metal-binding</keyword>
<keyword evidence="3" id="KW-0949">S-adenosyl-L-methionine</keyword>